<sequence length="441" mass="51295">MPDKRKNLLYSCLIILAAFTVYLGYFVPREETIPLMVGVGLMFAAFFIVLRKTEDEEVDLMYYWSILLRVLLIASIPKLSDDVYRFIWDGRLLVNLQDPYKYLPAHYLSEGIEGIDYSLFELLNSSSYYSVYPPLNQVFFFLSTLLSPNSVGWSIVILRVLLFVFELGNIRLIRKLLAHYNLPEKYGLLYALNPLVIFELTGNLHFEGVLVFFLLLAILKYEEGKLHTSAIYFGLSVATKFIPFILLPLLFRKIGFKKTMVYGLIVAATVAITFLPLINTAHIWAIWDSAELYFQKFEFNGSFYYLARWYGFETEGHNIIAKSGIWMMIATFVTIMAYALLGRKADWPRQMVWVFLLYLLFATTVHPWYVIPMLAMSVFSTKRFPVFWSALIFLTYINYMGGAYRDRIDVVLIEYGLLLVFLLFDLFGNTWNRLVFGRESN</sequence>
<feature type="transmembrane region" description="Helical" evidence="1">
    <location>
        <begin position="7"/>
        <end position="27"/>
    </location>
</feature>
<feature type="transmembrane region" description="Helical" evidence="1">
    <location>
        <begin position="33"/>
        <end position="50"/>
    </location>
</feature>
<dbReference type="EMBL" id="FOIR01000001">
    <property type="protein sequence ID" value="SEV85648.1"/>
    <property type="molecule type" value="Genomic_DNA"/>
</dbReference>
<accession>A0A1I0MBZ5</accession>
<gene>
    <name evidence="2" type="ORF">SAMN05216290_0249</name>
</gene>
<feature type="transmembrane region" description="Helical" evidence="1">
    <location>
        <begin position="383"/>
        <end position="399"/>
    </location>
</feature>
<evidence type="ECO:0000256" key="1">
    <source>
        <dbReference type="SAM" id="Phobius"/>
    </source>
</evidence>
<dbReference type="GeneID" id="99985013"/>
<dbReference type="Pfam" id="PF26314">
    <property type="entry name" value="MptA_B_family"/>
    <property type="match status" value="1"/>
</dbReference>
<dbReference type="Proteomes" id="UP000199437">
    <property type="component" value="Unassembled WGS sequence"/>
</dbReference>
<keyword evidence="1" id="KW-0472">Membrane</keyword>
<feature type="transmembrane region" description="Helical" evidence="1">
    <location>
        <begin position="319"/>
        <end position="340"/>
    </location>
</feature>
<reference evidence="3" key="1">
    <citation type="submission" date="2016-10" db="EMBL/GenBank/DDBJ databases">
        <authorList>
            <person name="Varghese N."/>
            <person name="Submissions S."/>
        </authorList>
    </citation>
    <scope>NUCLEOTIDE SEQUENCE [LARGE SCALE GENOMIC DNA]</scope>
    <source>
        <strain evidence="3">CGMCC 1.12402</strain>
    </source>
</reference>
<feature type="transmembrane region" description="Helical" evidence="1">
    <location>
        <begin position="186"/>
        <end position="219"/>
    </location>
</feature>
<dbReference type="STRING" id="1267423.SAMN05216290_0249"/>
<feature type="transmembrane region" description="Helical" evidence="1">
    <location>
        <begin position="62"/>
        <end position="80"/>
    </location>
</feature>
<keyword evidence="1" id="KW-0812">Transmembrane</keyword>
<evidence type="ECO:0000313" key="3">
    <source>
        <dbReference type="Proteomes" id="UP000199437"/>
    </source>
</evidence>
<dbReference type="RefSeq" id="WP_090256575.1">
    <property type="nucleotide sequence ID" value="NZ_FOIR01000001.1"/>
</dbReference>
<evidence type="ECO:0000313" key="2">
    <source>
        <dbReference type="EMBL" id="SEV85648.1"/>
    </source>
</evidence>
<proteinExistence type="predicted"/>
<organism evidence="2 3">
    <name type="scientific">Roseivirga pacifica</name>
    <dbReference type="NCBI Taxonomy" id="1267423"/>
    <lineage>
        <taxon>Bacteria</taxon>
        <taxon>Pseudomonadati</taxon>
        <taxon>Bacteroidota</taxon>
        <taxon>Cytophagia</taxon>
        <taxon>Cytophagales</taxon>
        <taxon>Roseivirgaceae</taxon>
        <taxon>Roseivirga</taxon>
    </lineage>
</organism>
<keyword evidence="3" id="KW-1185">Reference proteome</keyword>
<feature type="transmembrane region" description="Helical" evidence="1">
    <location>
        <begin position="138"/>
        <end position="165"/>
    </location>
</feature>
<feature type="transmembrane region" description="Helical" evidence="1">
    <location>
        <begin position="411"/>
        <end position="431"/>
    </location>
</feature>
<evidence type="ECO:0008006" key="4">
    <source>
        <dbReference type="Google" id="ProtNLM"/>
    </source>
</evidence>
<protein>
    <recommendedName>
        <fullName evidence="4">Mannosyltransferase related to Gpi18</fullName>
    </recommendedName>
</protein>
<dbReference type="OrthoDB" id="1491846at2"/>
<feature type="transmembrane region" description="Helical" evidence="1">
    <location>
        <begin position="352"/>
        <end position="371"/>
    </location>
</feature>
<keyword evidence="1" id="KW-1133">Transmembrane helix</keyword>
<feature type="transmembrane region" description="Helical" evidence="1">
    <location>
        <begin position="263"/>
        <end position="287"/>
    </location>
</feature>
<dbReference type="AlphaFoldDB" id="A0A1I0MBZ5"/>
<name>A0A1I0MBZ5_9BACT</name>
<feature type="transmembrane region" description="Helical" evidence="1">
    <location>
        <begin position="231"/>
        <end position="251"/>
    </location>
</feature>